<evidence type="ECO:0000256" key="2">
    <source>
        <dbReference type="SAM" id="Phobius"/>
    </source>
</evidence>
<dbReference type="RefSeq" id="WP_078731942.1">
    <property type="nucleotide sequence ID" value="NZ_JAFHKI010000052.1"/>
</dbReference>
<dbReference type="Gene3D" id="1.10.287.110">
    <property type="entry name" value="DnaJ domain"/>
    <property type="match status" value="1"/>
</dbReference>
<comment type="caution">
    <text evidence="4">The sequence shown here is derived from an EMBL/GenBank/DDBJ whole genome shotgun (WGS) entry which is preliminary data.</text>
</comment>
<keyword evidence="2" id="KW-0472">Membrane</keyword>
<keyword evidence="5" id="KW-1185">Reference proteome</keyword>
<name>A0A9X0YAJ6_9PSED</name>
<reference evidence="4 5" key="1">
    <citation type="journal article" date="2021" name="Int. J. Syst. Evol. Microbiol.">
        <title>Pseudomonas lactucae sp. nov., a pathogen causing bacterial rot of lettuce in Japan.</title>
        <authorList>
            <person name="Sawada H."/>
            <person name="Fujikawa T."/>
            <person name="Satou M."/>
        </authorList>
    </citation>
    <scope>NUCLEOTIDE SEQUENCE [LARGE SCALE GENOMIC DNA]</scope>
    <source>
        <strain evidence="4 5">MAFF 301381</strain>
    </source>
</reference>
<dbReference type="SUPFAM" id="SSF46565">
    <property type="entry name" value="Chaperone J-domain"/>
    <property type="match status" value="1"/>
</dbReference>
<evidence type="ECO:0000313" key="4">
    <source>
        <dbReference type="EMBL" id="MBN2976021.1"/>
    </source>
</evidence>
<sequence length="535" mass="61757">MECWAVLQLPEDADERTIKRTYARLLKSCRPDDDAAGFQRLRDAYEQALNEARWRADDEAEQSVEAPRVEQAYDNLGDLAERMDVRPVSPAPFDAPAPNPAQALLSGLTIGNLDERWAQARQQGCADAFQAGLLRHCFDVPGERSAIAGWAAQHLDWLTPWQQVAMTSWQHEALTGELLQDYRRALQELLEQKAEREFITQLAHYNNQPWLRVFDLQQQWQRIVLQLLHDTQWSVPLFERVCQAFGWDDQKGVYPEPAWMWRELVSRCEQESFYANLQDKAQDLTWKSADAMAARLLLTPMTNTQQQRMTAGFSDNDWHACQHLAQVLDGRYPQLLERLPQSDVFFWRKFLPRPVSHQSWIRIWGGLALAAALAMAPHTPWDKMTEAGLVVALTVIPAFLAIRATQLWAALTARLILPDLWLSERLLPARFNPHQYWLVLRHGVPQLGMLLMVGLLLGLMGMLTYAGMILIHLLHRRRIGTVSEHFDHYYPWFSGIHWGYWSPLQVWLLLVMIAATLLSQRYLPEIPWTSLVHLI</sequence>
<dbReference type="EMBL" id="JAFHKJ010000034">
    <property type="protein sequence ID" value="MBN2976021.1"/>
    <property type="molecule type" value="Genomic_DNA"/>
</dbReference>
<evidence type="ECO:0000313" key="5">
    <source>
        <dbReference type="Proteomes" id="UP001154860"/>
    </source>
</evidence>
<dbReference type="AlphaFoldDB" id="A0A9X0YAJ6"/>
<feature type="transmembrane region" description="Helical" evidence="2">
    <location>
        <begin position="388"/>
        <end position="411"/>
    </location>
</feature>
<protein>
    <submittedName>
        <fullName evidence="4">J domain-containing protein</fullName>
    </submittedName>
</protein>
<evidence type="ECO:0000259" key="3">
    <source>
        <dbReference type="PROSITE" id="PS50076"/>
    </source>
</evidence>
<feature type="transmembrane region" description="Helical" evidence="2">
    <location>
        <begin position="495"/>
        <end position="518"/>
    </location>
</feature>
<accession>A0A9X0YAJ6</accession>
<dbReference type="PROSITE" id="PS50076">
    <property type="entry name" value="DNAJ_2"/>
    <property type="match status" value="1"/>
</dbReference>
<keyword evidence="2" id="KW-0812">Transmembrane</keyword>
<feature type="domain" description="J" evidence="3">
    <location>
        <begin position="2"/>
        <end position="77"/>
    </location>
</feature>
<dbReference type="Proteomes" id="UP001154860">
    <property type="component" value="Unassembled WGS sequence"/>
</dbReference>
<feature type="transmembrane region" description="Helical" evidence="2">
    <location>
        <begin position="359"/>
        <end position="376"/>
    </location>
</feature>
<proteinExistence type="predicted"/>
<keyword evidence="2" id="KW-1133">Transmembrane helix</keyword>
<dbReference type="InterPro" id="IPR036869">
    <property type="entry name" value="J_dom_sf"/>
</dbReference>
<evidence type="ECO:0000256" key="1">
    <source>
        <dbReference type="ARBA" id="ARBA00023186"/>
    </source>
</evidence>
<reference evidence="4 5" key="2">
    <citation type="journal article" date="2023" name="Plant Pathol.">
        <title>Dismantling and reorganizing Pseudomonas marginalis sensu#lato.</title>
        <authorList>
            <person name="Sawada H."/>
            <person name="Fujikawa T."/>
            <person name="Satou M."/>
        </authorList>
    </citation>
    <scope>NUCLEOTIDE SEQUENCE [LARGE SCALE GENOMIC DNA]</scope>
    <source>
        <strain evidence="4 5">MAFF 301381</strain>
    </source>
</reference>
<gene>
    <name evidence="4" type="ORF">JWR99_08540</name>
</gene>
<organism evidence="4 5">
    <name type="scientific">Pseudomonas lactucae</name>
    <dbReference type="NCBI Taxonomy" id="2813360"/>
    <lineage>
        <taxon>Bacteria</taxon>
        <taxon>Pseudomonadati</taxon>
        <taxon>Pseudomonadota</taxon>
        <taxon>Gammaproteobacteria</taxon>
        <taxon>Pseudomonadales</taxon>
        <taxon>Pseudomonadaceae</taxon>
        <taxon>Pseudomonas</taxon>
    </lineage>
</organism>
<dbReference type="InterPro" id="IPR001623">
    <property type="entry name" value="DnaJ_domain"/>
</dbReference>
<keyword evidence="1" id="KW-0143">Chaperone</keyword>
<feature type="transmembrane region" description="Helical" evidence="2">
    <location>
        <begin position="447"/>
        <end position="474"/>
    </location>
</feature>